<sequence length="101" mass="11348">PQTAPVSPAFLVSGVQHLPHTGLTVTAATCLPSHLYLDWEHPTSVFPPHPQPYPPSIFTKDRRHLSPQPSAGLFCPELSTRRQTVTRRYKPSIKDRPRNEC</sequence>
<dbReference type="EMBL" id="BGPR01000124">
    <property type="protein sequence ID" value="GBL96862.1"/>
    <property type="molecule type" value="Genomic_DNA"/>
</dbReference>
<name>A0A4Y2BXG8_ARAVE</name>
<dbReference type="AlphaFoldDB" id="A0A4Y2BXG8"/>
<feature type="non-terminal residue" evidence="1">
    <location>
        <position position="101"/>
    </location>
</feature>
<evidence type="ECO:0000313" key="2">
    <source>
        <dbReference type="Proteomes" id="UP000499080"/>
    </source>
</evidence>
<evidence type="ECO:0000313" key="1">
    <source>
        <dbReference type="EMBL" id="GBL96862.1"/>
    </source>
</evidence>
<proteinExistence type="predicted"/>
<comment type="caution">
    <text evidence="1">The sequence shown here is derived from an EMBL/GenBank/DDBJ whole genome shotgun (WGS) entry which is preliminary data.</text>
</comment>
<keyword evidence="2" id="KW-1185">Reference proteome</keyword>
<gene>
    <name evidence="1" type="primary">BARHL1_1</name>
    <name evidence="1" type="ORF">AVEN_118975-3_1</name>
</gene>
<dbReference type="GO" id="GO:0003677">
    <property type="term" value="F:DNA binding"/>
    <property type="evidence" value="ECO:0007669"/>
    <property type="project" value="UniProtKB-KW"/>
</dbReference>
<keyword evidence="1" id="KW-0238">DNA-binding</keyword>
<organism evidence="1 2">
    <name type="scientific">Araneus ventricosus</name>
    <name type="common">Orbweaver spider</name>
    <name type="synonym">Epeira ventricosa</name>
    <dbReference type="NCBI Taxonomy" id="182803"/>
    <lineage>
        <taxon>Eukaryota</taxon>
        <taxon>Metazoa</taxon>
        <taxon>Ecdysozoa</taxon>
        <taxon>Arthropoda</taxon>
        <taxon>Chelicerata</taxon>
        <taxon>Arachnida</taxon>
        <taxon>Araneae</taxon>
        <taxon>Araneomorphae</taxon>
        <taxon>Entelegynae</taxon>
        <taxon>Araneoidea</taxon>
        <taxon>Araneidae</taxon>
        <taxon>Araneus</taxon>
    </lineage>
</organism>
<dbReference type="Proteomes" id="UP000499080">
    <property type="component" value="Unassembled WGS sequence"/>
</dbReference>
<protein>
    <submittedName>
        <fullName evidence="1">BarH-like 1 homeobox protein</fullName>
    </submittedName>
</protein>
<reference evidence="1 2" key="1">
    <citation type="journal article" date="2019" name="Sci. Rep.">
        <title>Orb-weaving spider Araneus ventricosus genome elucidates the spidroin gene catalogue.</title>
        <authorList>
            <person name="Kono N."/>
            <person name="Nakamura H."/>
            <person name="Ohtoshi R."/>
            <person name="Moran D.A.P."/>
            <person name="Shinohara A."/>
            <person name="Yoshida Y."/>
            <person name="Fujiwara M."/>
            <person name="Mori M."/>
            <person name="Tomita M."/>
            <person name="Arakawa K."/>
        </authorList>
    </citation>
    <scope>NUCLEOTIDE SEQUENCE [LARGE SCALE GENOMIC DNA]</scope>
</reference>
<keyword evidence="1" id="KW-0371">Homeobox</keyword>
<feature type="non-terminal residue" evidence="1">
    <location>
        <position position="1"/>
    </location>
</feature>
<accession>A0A4Y2BXG8</accession>